<comment type="subcellular location">
    <subcellularLocation>
        <location evidence="1">Nucleus</location>
    </subcellularLocation>
</comment>
<dbReference type="SUPFAM" id="SSF52540">
    <property type="entry name" value="P-loop containing nucleoside triphosphate hydrolases"/>
    <property type="match status" value="1"/>
</dbReference>
<dbReference type="InterPro" id="IPR027417">
    <property type="entry name" value="P-loop_NTPase"/>
</dbReference>
<keyword evidence="2" id="KW-0547">Nucleotide-binding</keyword>
<evidence type="ECO:0000256" key="1">
    <source>
        <dbReference type="ARBA" id="ARBA00004123"/>
    </source>
</evidence>
<evidence type="ECO:0000313" key="7">
    <source>
        <dbReference type="EMBL" id="ORY66900.1"/>
    </source>
</evidence>
<feature type="compositionally biased region" description="Low complexity" evidence="5">
    <location>
        <begin position="86"/>
        <end position="100"/>
    </location>
</feature>
<feature type="compositionally biased region" description="Basic and acidic residues" evidence="5">
    <location>
        <begin position="72"/>
        <end position="84"/>
    </location>
</feature>
<organism evidence="7 8">
    <name type="scientific">Neocallimastix californiae</name>
    <dbReference type="NCBI Taxonomy" id="1754190"/>
    <lineage>
        <taxon>Eukaryota</taxon>
        <taxon>Fungi</taxon>
        <taxon>Fungi incertae sedis</taxon>
        <taxon>Chytridiomycota</taxon>
        <taxon>Chytridiomycota incertae sedis</taxon>
        <taxon>Neocallimastigomycetes</taxon>
        <taxon>Neocallimastigales</taxon>
        <taxon>Neocallimastigaceae</taxon>
        <taxon>Neocallimastix</taxon>
    </lineage>
</organism>
<evidence type="ECO:0000256" key="3">
    <source>
        <dbReference type="ARBA" id="ARBA00023134"/>
    </source>
</evidence>
<dbReference type="InterPro" id="IPR050755">
    <property type="entry name" value="TRAFAC_YlqF/YawG_RiboMat"/>
</dbReference>
<protein>
    <recommendedName>
        <fullName evidence="6">Guanine nucleotide-binding protein-like 3 N-terminal domain-containing protein</fullName>
    </recommendedName>
</protein>
<feature type="compositionally biased region" description="Basic residues" evidence="5">
    <location>
        <begin position="24"/>
        <end position="43"/>
    </location>
</feature>
<dbReference type="Proteomes" id="UP000193920">
    <property type="component" value="Unassembled WGS sequence"/>
</dbReference>
<evidence type="ECO:0000256" key="2">
    <source>
        <dbReference type="ARBA" id="ARBA00022741"/>
    </source>
</evidence>
<keyword evidence="3" id="KW-0342">GTP-binding</keyword>
<dbReference type="EMBL" id="MCOG01000049">
    <property type="protein sequence ID" value="ORY66900.1"/>
    <property type="molecule type" value="Genomic_DNA"/>
</dbReference>
<keyword evidence="8" id="KW-1185">Reference proteome</keyword>
<dbReference type="STRING" id="1754190.A0A1Y2E5Q8"/>
<feature type="domain" description="Guanine nucleotide-binding protein-like 3 N-terminal" evidence="6">
    <location>
        <begin position="13"/>
        <end position="88"/>
    </location>
</feature>
<dbReference type="OrthoDB" id="10266128at2759"/>
<reference evidence="7 8" key="1">
    <citation type="submission" date="2016-08" db="EMBL/GenBank/DDBJ databases">
        <title>A Parts List for Fungal Cellulosomes Revealed by Comparative Genomics.</title>
        <authorList>
            <consortium name="DOE Joint Genome Institute"/>
            <person name="Haitjema C.H."/>
            <person name="Gilmore S.P."/>
            <person name="Henske J.K."/>
            <person name="Solomon K.V."/>
            <person name="De Groot R."/>
            <person name="Kuo A."/>
            <person name="Mondo S.J."/>
            <person name="Salamov A.A."/>
            <person name="Labutti K."/>
            <person name="Zhao Z."/>
            <person name="Chiniquy J."/>
            <person name="Barry K."/>
            <person name="Brewer H.M."/>
            <person name="Purvine S.O."/>
            <person name="Wright A.T."/>
            <person name="Boxma B."/>
            <person name="Van Alen T."/>
            <person name="Hackstein J.H."/>
            <person name="Baker S.E."/>
            <person name="Grigoriev I.V."/>
            <person name="O'Malley M.A."/>
        </authorList>
    </citation>
    <scope>NUCLEOTIDE SEQUENCE [LARGE SCALE GENOMIC DNA]</scope>
    <source>
        <strain evidence="7 8">G1</strain>
    </source>
</reference>
<dbReference type="Gene3D" id="3.40.50.300">
    <property type="entry name" value="P-loop containing nucleotide triphosphate hydrolases"/>
    <property type="match status" value="1"/>
</dbReference>
<name>A0A1Y2E5Q8_9FUNG</name>
<evidence type="ECO:0000259" key="6">
    <source>
        <dbReference type="Pfam" id="PF08701"/>
    </source>
</evidence>
<evidence type="ECO:0000313" key="8">
    <source>
        <dbReference type="Proteomes" id="UP000193920"/>
    </source>
</evidence>
<proteinExistence type="predicted"/>
<feature type="compositionally biased region" description="Basic residues" evidence="5">
    <location>
        <begin position="1"/>
        <end position="16"/>
    </location>
</feature>
<keyword evidence="4" id="KW-0539">Nucleus</keyword>
<dbReference type="PANTHER" id="PTHR11089:SF30">
    <property type="entry name" value="GUANINE NUCLEOTIDE-BINDING PROTEIN-LIKE 3 HOMOLOG"/>
    <property type="match status" value="1"/>
</dbReference>
<feature type="region of interest" description="Disordered" evidence="5">
    <location>
        <begin position="72"/>
        <end position="100"/>
    </location>
</feature>
<dbReference type="GO" id="GO:0005525">
    <property type="term" value="F:GTP binding"/>
    <property type="evidence" value="ECO:0007669"/>
    <property type="project" value="UniProtKB-KW"/>
</dbReference>
<feature type="region of interest" description="Disordered" evidence="5">
    <location>
        <begin position="1"/>
        <end position="52"/>
    </location>
</feature>
<dbReference type="GO" id="GO:0005730">
    <property type="term" value="C:nucleolus"/>
    <property type="evidence" value="ECO:0007669"/>
    <property type="project" value="TreeGrafter"/>
</dbReference>
<sequence>MVPKGHKSKRLSLHQKYKIEKRILQHHKKARREARKNPKKTSKKDKSIGIPNNFPFKEELLLQVEEEKRRIEEEKQQRKAERKAAKAQNNLTPSLTTTTTAPQPLIAPVVSKSKQDSLIVDFMTVTENVDIILEVIDARDPIGTRTLAIEESLVKDNKLIIIVMTKIDLVPRETVDEWIKYFNAEYPVVPIMNGTPENKNKSLGYETLIKYCKSYRDSIKSKTDVKEKPVTVGVIGFPGCGKYTLIENLRKYHDKEHEIKIDSLITLGENLTLLDCPGIVFVFQEEDNSNIAEVMIRNCVKPKLIPNAEICVTSILKRCSNDQLCKMYKVPPFIDYNDFLLQVGRAKHLVKLILNLILLTFYYSHYYYYCFFDYVENKNGNTNIRDIGTIVITDFKQNRIPNYTVLPKDHEIPAESKICKDLKKK</sequence>
<dbReference type="AlphaFoldDB" id="A0A1Y2E5Q8"/>
<evidence type="ECO:0000256" key="5">
    <source>
        <dbReference type="SAM" id="MobiDB-lite"/>
    </source>
</evidence>
<dbReference type="PANTHER" id="PTHR11089">
    <property type="entry name" value="GTP-BINDING PROTEIN-RELATED"/>
    <property type="match status" value="1"/>
</dbReference>
<dbReference type="InterPro" id="IPR014813">
    <property type="entry name" value="Gnl3_N_dom"/>
</dbReference>
<comment type="caution">
    <text evidence="7">The sequence shown here is derived from an EMBL/GenBank/DDBJ whole genome shotgun (WGS) entry which is preliminary data.</text>
</comment>
<evidence type="ECO:0000256" key="4">
    <source>
        <dbReference type="ARBA" id="ARBA00023242"/>
    </source>
</evidence>
<accession>A0A1Y2E5Q8</accession>
<gene>
    <name evidence="7" type="ORF">LY90DRAFT_667830</name>
</gene>
<dbReference type="Pfam" id="PF08701">
    <property type="entry name" value="GN3L_Grn1"/>
    <property type="match status" value="1"/>
</dbReference>